<gene>
    <name evidence="6" type="ORF">H9863_02460</name>
</gene>
<dbReference type="PANTHER" id="PTHR10361">
    <property type="entry name" value="SODIUM-BILE ACID COTRANSPORTER"/>
    <property type="match status" value="1"/>
</dbReference>
<sequence>MNAVWIVLPILTLLMFELGLTLRVADFKLFRQRPRPIVAGLVGQLVFLPLLAFAIGLVFKLDPLFFIGLVLIACSPGGSSSNIFSMIAKGDVALSVSLTALSSVITLFTIPVIMDFTTRYAGNAGVDVHLPVGSLIVQNVLLMLVPILAGIGIKRRFPVVAGKLHALLSKIAFPALIFLAAVFFIQHRETIVEQFGKLGLCVTVLILSAMGGGALLAKAMRLNRQEVRTLVIEIGMQNAAQSIAVASSPFIFNNDIIAIPAIIYALMMNVILLIYVGIVKRK</sequence>
<dbReference type="InterPro" id="IPR002657">
    <property type="entry name" value="BilAc:Na_symport/Acr3"/>
</dbReference>
<dbReference type="Gene3D" id="1.20.1530.20">
    <property type="match status" value="1"/>
</dbReference>
<evidence type="ECO:0000256" key="5">
    <source>
        <dbReference type="SAM" id="Phobius"/>
    </source>
</evidence>
<dbReference type="PANTHER" id="PTHR10361:SF24">
    <property type="entry name" value="P3 PROTEIN"/>
    <property type="match status" value="1"/>
</dbReference>
<evidence type="ECO:0000313" key="7">
    <source>
        <dbReference type="Proteomes" id="UP000824202"/>
    </source>
</evidence>
<dbReference type="AlphaFoldDB" id="A0A9D2ABM5"/>
<feature type="transmembrane region" description="Helical" evidence="5">
    <location>
        <begin position="92"/>
        <end position="114"/>
    </location>
</feature>
<keyword evidence="2 5" id="KW-0812">Transmembrane</keyword>
<dbReference type="GO" id="GO:0016020">
    <property type="term" value="C:membrane"/>
    <property type="evidence" value="ECO:0007669"/>
    <property type="project" value="UniProtKB-SubCell"/>
</dbReference>
<feature type="transmembrane region" description="Helical" evidence="5">
    <location>
        <begin position="165"/>
        <end position="185"/>
    </location>
</feature>
<organism evidence="6 7">
    <name type="scientific">Candidatus Odoribacter faecigallinarum</name>
    <dbReference type="NCBI Taxonomy" id="2838706"/>
    <lineage>
        <taxon>Bacteria</taxon>
        <taxon>Pseudomonadati</taxon>
        <taxon>Bacteroidota</taxon>
        <taxon>Bacteroidia</taxon>
        <taxon>Bacteroidales</taxon>
        <taxon>Odoribacteraceae</taxon>
        <taxon>Odoribacter</taxon>
    </lineage>
</organism>
<feature type="transmembrane region" description="Helical" evidence="5">
    <location>
        <begin position="257"/>
        <end position="278"/>
    </location>
</feature>
<dbReference type="Pfam" id="PF01758">
    <property type="entry name" value="SBF"/>
    <property type="match status" value="1"/>
</dbReference>
<protein>
    <submittedName>
        <fullName evidence="6">Bile acid:sodium symporter family protein</fullName>
    </submittedName>
</protein>
<keyword evidence="4 5" id="KW-0472">Membrane</keyword>
<feature type="transmembrane region" description="Helical" evidence="5">
    <location>
        <begin position="37"/>
        <end position="59"/>
    </location>
</feature>
<feature type="transmembrane region" description="Helical" evidence="5">
    <location>
        <begin position="65"/>
        <end position="85"/>
    </location>
</feature>
<feature type="transmembrane region" description="Helical" evidence="5">
    <location>
        <begin position="134"/>
        <end position="153"/>
    </location>
</feature>
<dbReference type="InterPro" id="IPR038770">
    <property type="entry name" value="Na+/solute_symporter_sf"/>
</dbReference>
<dbReference type="EMBL" id="DXFT01000048">
    <property type="protein sequence ID" value="HIX02965.1"/>
    <property type="molecule type" value="Genomic_DNA"/>
</dbReference>
<reference evidence="6" key="1">
    <citation type="journal article" date="2021" name="PeerJ">
        <title>Extensive microbial diversity within the chicken gut microbiome revealed by metagenomics and culture.</title>
        <authorList>
            <person name="Gilroy R."/>
            <person name="Ravi A."/>
            <person name="Getino M."/>
            <person name="Pursley I."/>
            <person name="Horton D.L."/>
            <person name="Alikhan N.F."/>
            <person name="Baker D."/>
            <person name="Gharbi K."/>
            <person name="Hall N."/>
            <person name="Watson M."/>
            <person name="Adriaenssens E.M."/>
            <person name="Foster-Nyarko E."/>
            <person name="Jarju S."/>
            <person name="Secka A."/>
            <person name="Antonio M."/>
            <person name="Oren A."/>
            <person name="Chaudhuri R.R."/>
            <person name="La Ragione R."/>
            <person name="Hildebrand F."/>
            <person name="Pallen M.J."/>
        </authorList>
    </citation>
    <scope>NUCLEOTIDE SEQUENCE</scope>
    <source>
        <strain evidence="6">23274</strain>
    </source>
</reference>
<dbReference type="Proteomes" id="UP000824202">
    <property type="component" value="Unassembled WGS sequence"/>
</dbReference>
<accession>A0A9D2ABM5</accession>
<comment type="subcellular location">
    <subcellularLocation>
        <location evidence="1">Membrane</location>
        <topology evidence="1">Multi-pass membrane protein</topology>
    </subcellularLocation>
</comment>
<feature type="transmembrane region" description="Helical" evidence="5">
    <location>
        <begin position="6"/>
        <end position="25"/>
    </location>
</feature>
<evidence type="ECO:0000256" key="1">
    <source>
        <dbReference type="ARBA" id="ARBA00004141"/>
    </source>
</evidence>
<dbReference type="InterPro" id="IPR004710">
    <property type="entry name" value="Bilac:Na_transpt"/>
</dbReference>
<proteinExistence type="predicted"/>
<feature type="transmembrane region" description="Helical" evidence="5">
    <location>
        <begin position="197"/>
        <end position="217"/>
    </location>
</feature>
<evidence type="ECO:0000256" key="3">
    <source>
        <dbReference type="ARBA" id="ARBA00022989"/>
    </source>
</evidence>
<evidence type="ECO:0000313" key="6">
    <source>
        <dbReference type="EMBL" id="HIX02965.1"/>
    </source>
</evidence>
<feature type="transmembrane region" description="Helical" evidence="5">
    <location>
        <begin position="229"/>
        <end position="251"/>
    </location>
</feature>
<keyword evidence="3 5" id="KW-1133">Transmembrane helix</keyword>
<evidence type="ECO:0000256" key="2">
    <source>
        <dbReference type="ARBA" id="ARBA00022692"/>
    </source>
</evidence>
<reference evidence="6" key="2">
    <citation type="submission" date="2021-04" db="EMBL/GenBank/DDBJ databases">
        <authorList>
            <person name="Gilroy R."/>
        </authorList>
    </citation>
    <scope>NUCLEOTIDE SEQUENCE</scope>
    <source>
        <strain evidence="6">23274</strain>
    </source>
</reference>
<comment type="caution">
    <text evidence="6">The sequence shown here is derived from an EMBL/GenBank/DDBJ whole genome shotgun (WGS) entry which is preliminary data.</text>
</comment>
<evidence type="ECO:0000256" key="4">
    <source>
        <dbReference type="ARBA" id="ARBA00023136"/>
    </source>
</evidence>
<name>A0A9D2ABM5_9BACT</name>